<dbReference type="AlphaFoldDB" id="A0A2S8F686"/>
<evidence type="ECO:0000313" key="3">
    <source>
        <dbReference type="Proteomes" id="UP000240009"/>
    </source>
</evidence>
<dbReference type="OrthoDB" id="267472at2"/>
<name>A0A2S8F686_9BACT</name>
<accession>A0A2S8F686</accession>
<proteinExistence type="predicted"/>
<evidence type="ECO:0000259" key="1">
    <source>
        <dbReference type="Pfam" id="PF00535"/>
    </source>
</evidence>
<dbReference type="Gene3D" id="3.90.550.10">
    <property type="entry name" value="Spore Coat Polysaccharide Biosynthesis Protein SpsA, Chain A"/>
    <property type="match status" value="1"/>
</dbReference>
<dbReference type="InterPro" id="IPR050256">
    <property type="entry name" value="Glycosyltransferase_2"/>
</dbReference>
<feature type="domain" description="Glycosyltransferase 2-like" evidence="1">
    <location>
        <begin position="6"/>
        <end position="113"/>
    </location>
</feature>
<gene>
    <name evidence="2" type="ORF">C5Y96_19230</name>
</gene>
<protein>
    <recommendedName>
        <fullName evidence="1">Glycosyltransferase 2-like domain-containing protein</fullName>
    </recommendedName>
</protein>
<organism evidence="2 3">
    <name type="scientific">Blastopirellula marina</name>
    <dbReference type="NCBI Taxonomy" id="124"/>
    <lineage>
        <taxon>Bacteria</taxon>
        <taxon>Pseudomonadati</taxon>
        <taxon>Planctomycetota</taxon>
        <taxon>Planctomycetia</taxon>
        <taxon>Pirellulales</taxon>
        <taxon>Pirellulaceae</taxon>
        <taxon>Blastopirellula</taxon>
    </lineage>
</organism>
<dbReference type="SUPFAM" id="SSF53448">
    <property type="entry name" value="Nucleotide-diphospho-sugar transferases"/>
    <property type="match status" value="1"/>
</dbReference>
<dbReference type="PANTHER" id="PTHR48090">
    <property type="entry name" value="UNDECAPRENYL-PHOSPHATE 4-DEOXY-4-FORMAMIDO-L-ARABINOSE TRANSFERASE-RELATED"/>
    <property type="match status" value="1"/>
</dbReference>
<dbReference type="Proteomes" id="UP000240009">
    <property type="component" value="Unassembled WGS sequence"/>
</dbReference>
<comment type="caution">
    <text evidence="2">The sequence shown here is derived from an EMBL/GenBank/DDBJ whole genome shotgun (WGS) entry which is preliminary data.</text>
</comment>
<dbReference type="InterPro" id="IPR029044">
    <property type="entry name" value="Nucleotide-diphossugar_trans"/>
</dbReference>
<dbReference type="EMBL" id="PUIA01000057">
    <property type="protein sequence ID" value="PQO27661.1"/>
    <property type="molecule type" value="Genomic_DNA"/>
</dbReference>
<dbReference type="PANTHER" id="PTHR48090:SF7">
    <property type="entry name" value="RFBJ PROTEIN"/>
    <property type="match status" value="1"/>
</dbReference>
<dbReference type="Pfam" id="PF00535">
    <property type="entry name" value="Glycos_transf_2"/>
    <property type="match status" value="1"/>
</dbReference>
<sequence length="217" mass="23835">MKKSLSIVIPVHNVQSSIGAEVDRLLEIVSDLTTDFELMIVDDGSTDGTEEVLYEISCRFPQVRSRRYTPQRGKATAIDLGVAAAAGEVVMIQDMDRKLTTEDIQSLWAMHIDASIAHGAAVPQRPARQVLPPTLVVPKQTKPAKPLLPNDPQPLPQDLLSRLSDWGADIAELESLTEVSLPAEEVTAATQEVVQPPAPRLKMPRFLRRIQEFATGE</sequence>
<reference evidence="2 3" key="1">
    <citation type="submission" date="2018-02" db="EMBL/GenBank/DDBJ databases">
        <title>Comparative genomes isolates from brazilian mangrove.</title>
        <authorList>
            <person name="Araujo J.E."/>
            <person name="Taketani R.G."/>
            <person name="Silva M.C.P."/>
            <person name="Loureco M.V."/>
            <person name="Andreote F.D."/>
        </authorList>
    </citation>
    <scope>NUCLEOTIDE SEQUENCE [LARGE SCALE GENOMIC DNA]</scope>
    <source>
        <strain evidence="2 3">HEX-2 MGV</strain>
    </source>
</reference>
<dbReference type="RefSeq" id="WP_105356665.1">
    <property type="nucleotide sequence ID" value="NZ_PUIA01000057.1"/>
</dbReference>
<dbReference type="InterPro" id="IPR001173">
    <property type="entry name" value="Glyco_trans_2-like"/>
</dbReference>
<evidence type="ECO:0000313" key="2">
    <source>
        <dbReference type="EMBL" id="PQO27661.1"/>
    </source>
</evidence>